<dbReference type="SMART" id="SM00910">
    <property type="entry name" value="HIRAN"/>
    <property type="match status" value="1"/>
</dbReference>
<gene>
    <name evidence="6" type="ORF">GCM10011514_06070</name>
</gene>
<dbReference type="GO" id="GO:0008270">
    <property type="term" value="F:zinc ion binding"/>
    <property type="evidence" value="ECO:0007669"/>
    <property type="project" value="InterPro"/>
</dbReference>
<dbReference type="GO" id="GO:0016818">
    <property type="term" value="F:hydrolase activity, acting on acid anhydrides, in phosphorus-containing anhydrides"/>
    <property type="evidence" value="ECO:0007669"/>
    <property type="project" value="InterPro"/>
</dbReference>
<feature type="transmembrane region" description="Helical" evidence="4">
    <location>
        <begin position="29"/>
        <end position="47"/>
    </location>
</feature>
<accession>A0A916YHH7</accession>
<reference evidence="6" key="1">
    <citation type="journal article" date="2014" name="Int. J. Syst. Evol. Microbiol.">
        <title>Complete genome sequence of Corynebacterium casei LMG S-19264T (=DSM 44701T), isolated from a smear-ripened cheese.</title>
        <authorList>
            <consortium name="US DOE Joint Genome Institute (JGI-PGF)"/>
            <person name="Walter F."/>
            <person name="Albersmeier A."/>
            <person name="Kalinowski J."/>
            <person name="Ruckert C."/>
        </authorList>
    </citation>
    <scope>NUCLEOTIDE SEQUENCE</scope>
    <source>
        <strain evidence="6">CGMCC 1.15958</strain>
    </source>
</reference>
<dbReference type="Proteomes" id="UP000609064">
    <property type="component" value="Unassembled WGS sequence"/>
</dbReference>
<evidence type="ECO:0000313" key="6">
    <source>
        <dbReference type="EMBL" id="GGD44841.1"/>
    </source>
</evidence>
<keyword evidence="4" id="KW-1133">Transmembrane helix</keyword>
<evidence type="ECO:0000313" key="7">
    <source>
        <dbReference type="Proteomes" id="UP000609064"/>
    </source>
</evidence>
<comment type="caution">
    <text evidence="6">The sequence shown here is derived from an EMBL/GenBank/DDBJ whole genome shotgun (WGS) entry which is preliminary data.</text>
</comment>
<evidence type="ECO:0000256" key="2">
    <source>
        <dbReference type="ARBA" id="ARBA00022801"/>
    </source>
</evidence>
<feature type="compositionally biased region" description="Basic residues" evidence="3">
    <location>
        <begin position="10"/>
        <end position="20"/>
    </location>
</feature>
<dbReference type="AlphaFoldDB" id="A0A916YHH7"/>
<dbReference type="RefSeq" id="WP_188764534.1">
    <property type="nucleotide sequence ID" value="NZ_BMKK01000001.1"/>
</dbReference>
<evidence type="ECO:0000259" key="5">
    <source>
        <dbReference type="SMART" id="SM00910"/>
    </source>
</evidence>
<keyword evidence="4" id="KW-0812">Transmembrane</keyword>
<reference evidence="6" key="2">
    <citation type="submission" date="2020-09" db="EMBL/GenBank/DDBJ databases">
        <authorList>
            <person name="Sun Q."/>
            <person name="Zhou Y."/>
        </authorList>
    </citation>
    <scope>NUCLEOTIDE SEQUENCE</scope>
    <source>
        <strain evidence="6">CGMCC 1.15958</strain>
    </source>
</reference>
<evidence type="ECO:0000256" key="1">
    <source>
        <dbReference type="ARBA" id="ARBA00022723"/>
    </source>
</evidence>
<protein>
    <recommendedName>
        <fullName evidence="5">HIRAN domain-containing protein</fullName>
    </recommendedName>
</protein>
<dbReference type="EMBL" id="BMKK01000001">
    <property type="protein sequence ID" value="GGD44841.1"/>
    <property type="molecule type" value="Genomic_DNA"/>
</dbReference>
<feature type="transmembrane region" description="Helical" evidence="4">
    <location>
        <begin position="53"/>
        <end position="71"/>
    </location>
</feature>
<keyword evidence="7" id="KW-1185">Reference proteome</keyword>
<dbReference type="Gene3D" id="3.30.70.2330">
    <property type="match status" value="1"/>
</dbReference>
<dbReference type="GO" id="GO:0003676">
    <property type="term" value="F:nucleic acid binding"/>
    <property type="evidence" value="ECO:0007669"/>
    <property type="project" value="InterPro"/>
</dbReference>
<keyword evidence="2" id="KW-0378">Hydrolase</keyword>
<proteinExistence type="predicted"/>
<dbReference type="InterPro" id="IPR014905">
    <property type="entry name" value="HIRAN"/>
</dbReference>
<sequence length="254" mass="29845">MAQRRDYKGRFVKKNTNKRTPKTQNQLKWWQTALVFLSIIGVINGFIQMFNGKFYGLFVILFWVIIFFILARKWGKKNGEIKEEPQANQNTEAQIQREKVFADIRRRQFERLKPIIEANKPISLTQYEENNLRPFIDENFPNLEVKIVRPLIIETSIAGLQYHDANKKAVKDMLNDIPIGEPLELKRDFENTHSKTATRIYWESYWLGFVPSEYSKVVSEAIDSGLTVSASINDYDDTKTSFFKVQIEIRIDRV</sequence>
<organism evidence="6 7">
    <name type="scientific">Emticicia aquatilis</name>
    <dbReference type="NCBI Taxonomy" id="1537369"/>
    <lineage>
        <taxon>Bacteria</taxon>
        <taxon>Pseudomonadati</taxon>
        <taxon>Bacteroidota</taxon>
        <taxon>Cytophagia</taxon>
        <taxon>Cytophagales</taxon>
        <taxon>Leadbetterellaceae</taxon>
        <taxon>Emticicia</taxon>
    </lineage>
</organism>
<name>A0A916YHH7_9BACT</name>
<keyword evidence="1" id="KW-0479">Metal-binding</keyword>
<evidence type="ECO:0000256" key="4">
    <source>
        <dbReference type="SAM" id="Phobius"/>
    </source>
</evidence>
<evidence type="ECO:0000256" key="3">
    <source>
        <dbReference type="SAM" id="MobiDB-lite"/>
    </source>
</evidence>
<dbReference type="Pfam" id="PF08797">
    <property type="entry name" value="HIRAN"/>
    <property type="match status" value="1"/>
</dbReference>
<keyword evidence="4" id="KW-0472">Membrane</keyword>
<feature type="region of interest" description="Disordered" evidence="3">
    <location>
        <begin position="1"/>
        <end position="20"/>
    </location>
</feature>
<feature type="domain" description="HIRAN" evidence="5">
    <location>
        <begin position="150"/>
        <end position="253"/>
    </location>
</feature>